<evidence type="ECO:0000313" key="3">
    <source>
        <dbReference type="Proteomes" id="UP000026962"/>
    </source>
</evidence>
<reference evidence="2" key="1">
    <citation type="submission" date="2015-04" db="UniProtKB">
        <authorList>
            <consortium name="EnsemblPlants"/>
        </authorList>
    </citation>
    <scope>IDENTIFICATION</scope>
</reference>
<dbReference type="Gramene" id="OPUNC03G03910.1">
    <property type="protein sequence ID" value="OPUNC03G03910.1"/>
    <property type="gene ID" value="OPUNC03G03910"/>
</dbReference>
<dbReference type="EnsemblPlants" id="OPUNC03G03910.1">
    <property type="protein sequence ID" value="OPUNC03G03910.1"/>
    <property type="gene ID" value="OPUNC03G03910"/>
</dbReference>
<feature type="compositionally biased region" description="Low complexity" evidence="1">
    <location>
        <begin position="68"/>
        <end position="79"/>
    </location>
</feature>
<keyword evidence="3" id="KW-1185">Reference proteome</keyword>
<dbReference type="Proteomes" id="UP000026962">
    <property type="component" value="Chromosome 3"/>
</dbReference>
<feature type="region of interest" description="Disordered" evidence="1">
    <location>
        <begin position="25"/>
        <end position="85"/>
    </location>
</feature>
<proteinExistence type="predicted"/>
<dbReference type="HOGENOM" id="CLU_1274031_0_0_1"/>
<organism evidence="2">
    <name type="scientific">Oryza punctata</name>
    <name type="common">Red rice</name>
    <dbReference type="NCBI Taxonomy" id="4537"/>
    <lineage>
        <taxon>Eukaryota</taxon>
        <taxon>Viridiplantae</taxon>
        <taxon>Streptophyta</taxon>
        <taxon>Embryophyta</taxon>
        <taxon>Tracheophyta</taxon>
        <taxon>Spermatophyta</taxon>
        <taxon>Magnoliopsida</taxon>
        <taxon>Liliopsida</taxon>
        <taxon>Poales</taxon>
        <taxon>Poaceae</taxon>
        <taxon>BOP clade</taxon>
        <taxon>Oryzoideae</taxon>
        <taxon>Oryzeae</taxon>
        <taxon>Oryzinae</taxon>
        <taxon>Oryza</taxon>
    </lineage>
</organism>
<protein>
    <submittedName>
        <fullName evidence="2">Uncharacterized protein</fullName>
    </submittedName>
</protein>
<sequence length="217" mass="23720">MYPMVQNYLMISIRRHLRISRTTASPLSPIPLQPPSFPQPLSHHAASAPNPNRAHRRSPPSPPRRQSPDLLSRLPRSAPVQRKTKRTVSIRAVVCIRTAPGQRLRGGKRSRQSPSALPICIPCLRTAGLHPGEENEAAGLHPLPPCHRSASTPPPVSTCAKENEATGPLPRRWPASLASEPPVCIRATGFTAPPPSSHPTPRITNHLSLTGRGRRRR</sequence>
<reference evidence="2" key="2">
    <citation type="submission" date="2018-05" db="EMBL/GenBank/DDBJ databases">
        <title>OpunRS2 (Oryza punctata Reference Sequence Version 2).</title>
        <authorList>
            <person name="Zhang J."/>
            <person name="Kudrna D."/>
            <person name="Lee S."/>
            <person name="Talag J."/>
            <person name="Welchert J."/>
            <person name="Wing R.A."/>
        </authorList>
    </citation>
    <scope>NUCLEOTIDE SEQUENCE [LARGE SCALE GENOMIC DNA]</scope>
</reference>
<feature type="region of interest" description="Disordered" evidence="1">
    <location>
        <begin position="148"/>
        <end position="217"/>
    </location>
</feature>
<evidence type="ECO:0000313" key="2">
    <source>
        <dbReference type="EnsemblPlants" id="OPUNC03G03910.1"/>
    </source>
</evidence>
<name>A0A0E0K8Y5_ORYPU</name>
<accession>A0A0E0K8Y5</accession>
<evidence type="ECO:0000256" key="1">
    <source>
        <dbReference type="SAM" id="MobiDB-lite"/>
    </source>
</evidence>
<feature type="compositionally biased region" description="Pro residues" evidence="1">
    <location>
        <begin position="28"/>
        <end position="38"/>
    </location>
</feature>
<dbReference type="AlphaFoldDB" id="A0A0E0K8Y5"/>